<evidence type="ECO:0000313" key="1">
    <source>
        <dbReference type="EMBL" id="EDW04812.1"/>
    </source>
</evidence>
<keyword evidence="2" id="KW-1185">Reference proteome</keyword>
<reference evidence="1 2" key="1">
    <citation type="journal article" date="2007" name="Nature">
        <title>Evolution of genes and genomes on the Drosophila phylogeny.</title>
        <authorList>
            <consortium name="Drosophila 12 Genomes Consortium"/>
            <person name="Clark A.G."/>
            <person name="Eisen M.B."/>
            <person name="Smith D.R."/>
            <person name="Bergman C.M."/>
            <person name="Oliver B."/>
            <person name="Markow T.A."/>
            <person name="Kaufman T.C."/>
            <person name="Kellis M."/>
            <person name="Gelbart W."/>
            <person name="Iyer V.N."/>
            <person name="Pollard D.A."/>
            <person name="Sackton T.B."/>
            <person name="Larracuente A.M."/>
            <person name="Singh N.D."/>
            <person name="Abad J.P."/>
            <person name="Abt D.N."/>
            <person name="Adryan B."/>
            <person name="Aguade M."/>
            <person name="Akashi H."/>
            <person name="Anderson W.W."/>
            <person name="Aquadro C.F."/>
            <person name="Ardell D.H."/>
            <person name="Arguello R."/>
            <person name="Artieri C.G."/>
            <person name="Barbash D.A."/>
            <person name="Barker D."/>
            <person name="Barsanti P."/>
            <person name="Batterham P."/>
            <person name="Batzoglou S."/>
            <person name="Begun D."/>
            <person name="Bhutkar A."/>
            <person name="Blanco E."/>
            <person name="Bosak S.A."/>
            <person name="Bradley R.K."/>
            <person name="Brand A.D."/>
            <person name="Brent M.R."/>
            <person name="Brooks A.N."/>
            <person name="Brown R.H."/>
            <person name="Butlin R.K."/>
            <person name="Caggese C."/>
            <person name="Calvi B.R."/>
            <person name="Bernardo de Carvalho A."/>
            <person name="Caspi A."/>
            <person name="Castrezana S."/>
            <person name="Celniker S.E."/>
            <person name="Chang J.L."/>
            <person name="Chapple C."/>
            <person name="Chatterji S."/>
            <person name="Chinwalla A."/>
            <person name="Civetta A."/>
            <person name="Clifton S.W."/>
            <person name="Comeron J.M."/>
            <person name="Costello J.C."/>
            <person name="Coyne J.A."/>
            <person name="Daub J."/>
            <person name="David R.G."/>
            <person name="Delcher A.L."/>
            <person name="Delehaunty K."/>
            <person name="Do C.B."/>
            <person name="Ebling H."/>
            <person name="Edwards K."/>
            <person name="Eickbush T."/>
            <person name="Evans J.D."/>
            <person name="Filipski A."/>
            <person name="Findeiss S."/>
            <person name="Freyhult E."/>
            <person name="Fulton L."/>
            <person name="Fulton R."/>
            <person name="Garcia A.C."/>
            <person name="Gardiner A."/>
            <person name="Garfield D.A."/>
            <person name="Garvin B.E."/>
            <person name="Gibson G."/>
            <person name="Gilbert D."/>
            <person name="Gnerre S."/>
            <person name="Godfrey J."/>
            <person name="Good R."/>
            <person name="Gotea V."/>
            <person name="Gravely B."/>
            <person name="Greenberg A.J."/>
            <person name="Griffiths-Jones S."/>
            <person name="Gross S."/>
            <person name="Guigo R."/>
            <person name="Gustafson E.A."/>
            <person name="Haerty W."/>
            <person name="Hahn M.W."/>
            <person name="Halligan D.L."/>
            <person name="Halpern A.L."/>
            <person name="Halter G.M."/>
            <person name="Han M.V."/>
            <person name="Heger A."/>
            <person name="Hillier L."/>
            <person name="Hinrichs A.S."/>
            <person name="Holmes I."/>
            <person name="Hoskins R.A."/>
            <person name="Hubisz M.J."/>
            <person name="Hultmark D."/>
            <person name="Huntley M.A."/>
            <person name="Jaffe D.B."/>
            <person name="Jagadeeshan S."/>
            <person name="Jeck W.R."/>
            <person name="Johnson J."/>
            <person name="Jones C.D."/>
            <person name="Jordan W.C."/>
            <person name="Karpen G.H."/>
            <person name="Kataoka E."/>
            <person name="Keightley P.D."/>
            <person name="Kheradpour P."/>
            <person name="Kirkness E.F."/>
            <person name="Koerich L.B."/>
            <person name="Kristiansen K."/>
            <person name="Kudrna D."/>
            <person name="Kulathinal R.J."/>
            <person name="Kumar S."/>
            <person name="Kwok R."/>
            <person name="Lander E."/>
            <person name="Langley C.H."/>
            <person name="Lapoint R."/>
            <person name="Lazzaro B.P."/>
            <person name="Lee S.J."/>
            <person name="Levesque L."/>
            <person name="Li R."/>
            <person name="Lin C.F."/>
            <person name="Lin M.F."/>
            <person name="Lindblad-Toh K."/>
            <person name="Llopart A."/>
            <person name="Long M."/>
            <person name="Low L."/>
            <person name="Lozovsky E."/>
            <person name="Lu J."/>
            <person name="Luo M."/>
            <person name="Machado C.A."/>
            <person name="Makalowski W."/>
            <person name="Marzo M."/>
            <person name="Matsuda M."/>
            <person name="Matzkin L."/>
            <person name="McAllister B."/>
            <person name="McBride C.S."/>
            <person name="McKernan B."/>
            <person name="McKernan K."/>
            <person name="Mendez-Lago M."/>
            <person name="Minx P."/>
            <person name="Mollenhauer M.U."/>
            <person name="Montooth K."/>
            <person name="Mount S.M."/>
            <person name="Mu X."/>
            <person name="Myers E."/>
            <person name="Negre B."/>
            <person name="Newfeld S."/>
            <person name="Nielsen R."/>
            <person name="Noor M.A."/>
            <person name="O'Grady P."/>
            <person name="Pachter L."/>
            <person name="Papaceit M."/>
            <person name="Parisi M.J."/>
            <person name="Parisi M."/>
            <person name="Parts L."/>
            <person name="Pedersen J.S."/>
            <person name="Pesole G."/>
            <person name="Phillippy A.M."/>
            <person name="Ponting C.P."/>
            <person name="Pop M."/>
            <person name="Porcelli D."/>
            <person name="Powell J.R."/>
            <person name="Prohaska S."/>
            <person name="Pruitt K."/>
            <person name="Puig M."/>
            <person name="Quesneville H."/>
            <person name="Ram K.R."/>
            <person name="Rand D."/>
            <person name="Rasmussen M.D."/>
            <person name="Reed L.K."/>
            <person name="Reenan R."/>
            <person name="Reily A."/>
            <person name="Remington K.A."/>
            <person name="Rieger T.T."/>
            <person name="Ritchie M.G."/>
            <person name="Robin C."/>
            <person name="Rogers Y.H."/>
            <person name="Rohde C."/>
            <person name="Rozas J."/>
            <person name="Rubenfield M.J."/>
            <person name="Ruiz A."/>
            <person name="Russo S."/>
            <person name="Salzberg S.L."/>
            <person name="Sanchez-Gracia A."/>
            <person name="Saranga D.J."/>
            <person name="Sato H."/>
            <person name="Schaeffer S.W."/>
            <person name="Schatz M.C."/>
            <person name="Schlenke T."/>
            <person name="Schwartz R."/>
            <person name="Segarra C."/>
            <person name="Singh R.S."/>
            <person name="Sirot L."/>
            <person name="Sirota M."/>
            <person name="Sisneros N.B."/>
            <person name="Smith C.D."/>
            <person name="Smith T.F."/>
            <person name="Spieth J."/>
            <person name="Stage D.E."/>
            <person name="Stark A."/>
            <person name="Stephan W."/>
            <person name="Strausberg R.L."/>
            <person name="Strempel S."/>
            <person name="Sturgill D."/>
            <person name="Sutton G."/>
            <person name="Sutton G.G."/>
            <person name="Tao W."/>
            <person name="Teichmann S."/>
            <person name="Tobari Y.N."/>
            <person name="Tomimura Y."/>
            <person name="Tsolas J.M."/>
            <person name="Valente V.L."/>
            <person name="Venter E."/>
            <person name="Venter J.C."/>
            <person name="Vicario S."/>
            <person name="Vieira F.G."/>
            <person name="Vilella A.J."/>
            <person name="Villasante A."/>
            <person name="Walenz B."/>
            <person name="Wang J."/>
            <person name="Wasserman M."/>
            <person name="Watts T."/>
            <person name="Wilson D."/>
            <person name="Wilson R.K."/>
            <person name="Wing R.A."/>
            <person name="Wolfner M.F."/>
            <person name="Wong A."/>
            <person name="Wong G.K."/>
            <person name="Wu C.I."/>
            <person name="Wu G."/>
            <person name="Yamamoto D."/>
            <person name="Yang H.P."/>
            <person name="Yang S.P."/>
            <person name="Yorke J.A."/>
            <person name="Yoshida K."/>
            <person name="Zdobnov E."/>
            <person name="Zhang P."/>
            <person name="Zhang Y."/>
            <person name="Zimin A.V."/>
            <person name="Baldwin J."/>
            <person name="Abdouelleil A."/>
            <person name="Abdulkadir J."/>
            <person name="Abebe A."/>
            <person name="Abera B."/>
            <person name="Abreu J."/>
            <person name="Acer S.C."/>
            <person name="Aftuck L."/>
            <person name="Alexander A."/>
            <person name="An P."/>
            <person name="Anderson E."/>
            <person name="Anderson S."/>
            <person name="Arachi H."/>
            <person name="Azer M."/>
            <person name="Bachantsang P."/>
            <person name="Barry A."/>
            <person name="Bayul T."/>
            <person name="Berlin A."/>
            <person name="Bessette D."/>
            <person name="Bloom T."/>
            <person name="Blye J."/>
            <person name="Boguslavskiy L."/>
            <person name="Bonnet C."/>
            <person name="Boukhgalter B."/>
            <person name="Bourzgui I."/>
            <person name="Brown A."/>
            <person name="Cahill P."/>
            <person name="Channer S."/>
            <person name="Cheshatsang Y."/>
            <person name="Chuda L."/>
            <person name="Citroen M."/>
            <person name="Collymore A."/>
            <person name="Cooke P."/>
            <person name="Costello M."/>
            <person name="D'Aco K."/>
            <person name="Daza R."/>
            <person name="De Haan G."/>
            <person name="DeGray S."/>
            <person name="DeMaso C."/>
            <person name="Dhargay N."/>
            <person name="Dooley K."/>
            <person name="Dooley E."/>
            <person name="Doricent M."/>
            <person name="Dorje P."/>
            <person name="Dorjee K."/>
            <person name="Dupes A."/>
            <person name="Elong R."/>
            <person name="Falk J."/>
            <person name="Farina A."/>
            <person name="Faro S."/>
            <person name="Ferguson D."/>
            <person name="Fisher S."/>
            <person name="Foley C.D."/>
            <person name="Franke A."/>
            <person name="Friedrich D."/>
            <person name="Gadbois L."/>
            <person name="Gearin G."/>
            <person name="Gearin C.R."/>
            <person name="Giannoukos G."/>
            <person name="Goode T."/>
            <person name="Graham J."/>
            <person name="Grandbois E."/>
            <person name="Grewal S."/>
            <person name="Gyaltsen K."/>
            <person name="Hafez N."/>
            <person name="Hagos B."/>
            <person name="Hall J."/>
            <person name="Henson C."/>
            <person name="Hollinger A."/>
            <person name="Honan T."/>
            <person name="Huard M.D."/>
            <person name="Hughes L."/>
            <person name="Hurhula B."/>
            <person name="Husby M.E."/>
            <person name="Kamat A."/>
            <person name="Kanga B."/>
            <person name="Kashin S."/>
            <person name="Khazanovich D."/>
            <person name="Kisner P."/>
            <person name="Lance K."/>
            <person name="Lara M."/>
            <person name="Lee W."/>
            <person name="Lennon N."/>
            <person name="Letendre F."/>
            <person name="LeVine R."/>
            <person name="Lipovsky A."/>
            <person name="Liu X."/>
            <person name="Liu J."/>
            <person name="Liu S."/>
            <person name="Lokyitsang T."/>
            <person name="Lokyitsang Y."/>
            <person name="Lubonja R."/>
            <person name="Lui A."/>
            <person name="MacDonald P."/>
            <person name="Magnisalis V."/>
            <person name="Maru K."/>
            <person name="Matthews C."/>
            <person name="McCusker W."/>
            <person name="McDonough S."/>
            <person name="Mehta T."/>
            <person name="Meldrim J."/>
            <person name="Meneus L."/>
            <person name="Mihai O."/>
            <person name="Mihalev A."/>
            <person name="Mihova T."/>
            <person name="Mittelman R."/>
            <person name="Mlenga V."/>
            <person name="Montmayeur A."/>
            <person name="Mulrain L."/>
            <person name="Navidi A."/>
            <person name="Naylor J."/>
            <person name="Negash T."/>
            <person name="Nguyen T."/>
            <person name="Nguyen N."/>
            <person name="Nicol R."/>
            <person name="Norbu C."/>
            <person name="Norbu N."/>
            <person name="Novod N."/>
            <person name="O'Neill B."/>
            <person name="Osman S."/>
            <person name="Markiewicz E."/>
            <person name="Oyono O.L."/>
            <person name="Patti C."/>
            <person name="Phunkhang P."/>
            <person name="Pierre F."/>
            <person name="Priest M."/>
            <person name="Raghuraman S."/>
            <person name="Rege F."/>
            <person name="Reyes R."/>
            <person name="Rise C."/>
            <person name="Rogov P."/>
            <person name="Ross K."/>
            <person name="Ryan E."/>
            <person name="Settipalli S."/>
            <person name="Shea T."/>
            <person name="Sherpa N."/>
            <person name="Shi L."/>
            <person name="Shih D."/>
            <person name="Sparrow T."/>
            <person name="Spaulding J."/>
            <person name="Stalker J."/>
            <person name="Stange-Thomann N."/>
            <person name="Stavropoulos S."/>
            <person name="Stone C."/>
            <person name="Strader C."/>
            <person name="Tesfaye S."/>
            <person name="Thomson T."/>
            <person name="Thoulutsang Y."/>
            <person name="Thoulutsang D."/>
            <person name="Topham K."/>
            <person name="Topping I."/>
            <person name="Tsamla T."/>
            <person name="Vassiliev H."/>
            <person name="Vo A."/>
            <person name="Wangchuk T."/>
            <person name="Wangdi T."/>
            <person name="Weiand M."/>
            <person name="Wilkinson J."/>
            <person name="Wilson A."/>
            <person name="Yadav S."/>
            <person name="Young G."/>
            <person name="Yu Q."/>
            <person name="Zembek L."/>
            <person name="Zhong D."/>
            <person name="Zimmer A."/>
            <person name="Zwirko Z."/>
            <person name="Jaffe D.B."/>
            <person name="Alvarez P."/>
            <person name="Brockman W."/>
            <person name="Butler J."/>
            <person name="Chin C."/>
            <person name="Gnerre S."/>
            <person name="Grabherr M."/>
            <person name="Kleber M."/>
            <person name="Mauceli E."/>
            <person name="MacCallum I."/>
        </authorList>
    </citation>
    <scope>NUCLEOTIDE SEQUENCE [LARGE SCALE GENOMIC DNA]</scope>
    <source>
        <strain evidence="2">Tucson 15287-2541.00</strain>
    </source>
</reference>
<sequence length="63" mass="6792">MTINWSTSSVLDRIEGAKGGFQSSPIFPLSAATIYTLQATLEIAASFRLNDRGAIWPPVTQPP</sequence>
<gene>
    <name evidence="1" type="primary">Dgri\GH23237</name>
    <name evidence="1" type="ORF">Dgri_GH23237</name>
</gene>
<dbReference type="EMBL" id="CH927637">
    <property type="protein sequence ID" value="EDW04812.1"/>
    <property type="molecule type" value="Genomic_DNA"/>
</dbReference>
<proteinExistence type="predicted"/>
<accession>B4K418</accession>
<dbReference type="HOGENOM" id="CLU_2888073_0_0_1"/>
<protein>
    <submittedName>
        <fullName evidence="1">GH23237</fullName>
    </submittedName>
</protein>
<dbReference type="InParanoid" id="B4K418"/>
<evidence type="ECO:0000313" key="2">
    <source>
        <dbReference type="Proteomes" id="UP000001070"/>
    </source>
</evidence>
<organism evidence="2">
    <name type="scientific">Drosophila grimshawi</name>
    <name type="common">Hawaiian fruit fly</name>
    <name type="synonym">Idiomyia grimshawi</name>
    <dbReference type="NCBI Taxonomy" id="7222"/>
    <lineage>
        <taxon>Eukaryota</taxon>
        <taxon>Metazoa</taxon>
        <taxon>Ecdysozoa</taxon>
        <taxon>Arthropoda</taxon>
        <taxon>Hexapoda</taxon>
        <taxon>Insecta</taxon>
        <taxon>Pterygota</taxon>
        <taxon>Neoptera</taxon>
        <taxon>Endopterygota</taxon>
        <taxon>Diptera</taxon>
        <taxon>Brachycera</taxon>
        <taxon>Muscomorpha</taxon>
        <taxon>Ephydroidea</taxon>
        <taxon>Drosophilidae</taxon>
        <taxon>Drosophila</taxon>
        <taxon>Hawaiian Drosophila</taxon>
    </lineage>
</organism>
<dbReference type="Proteomes" id="UP000001070">
    <property type="component" value="Unassembled WGS sequence"/>
</dbReference>
<dbReference type="AlphaFoldDB" id="B4K418"/>
<name>B4K418_DROGR</name>